<dbReference type="Proteomes" id="UP000054266">
    <property type="component" value="Unassembled WGS sequence"/>
</dbReference>
<evidence type="ECO:0000313" key="4">
    <source>
        <dbReference type="Proteomes" id="UP000054266"/>
    </source>
</evidence>
<evidence type="ECO:0000259" key="2">
    <source>
        <dbReference type="Pfam" id="PF13259"/>
    </source>
</evidence>
<dbReference type="PANTHER" id="PTHR28065:SF1">
    <property type="entry name" value="DUF4050 DOMAIN-CONTAINING PROTEIN"/>
    <property type="match status" value="1"/>
</dbReference>
<gene>
    <name evidence="3" type="ORF">PV04_10645</name>
</gene>
<proteinExistence type="predicted"/>
<evidence type="ECO:0000256" key="1">
    <source>
        <dbReference type="SAM" id="MobiDB-lite"/>
    </source>
</evidence>
<feature type="region of interest" description="Disordered" evidence="1">
    <location>
        <begin position="169"/>
        <end position="291"/>
    </location>
</feature>
<name>A0A0D2DJF1_9EURO</name>
<feature type="region of interest" description="Disordered" evidence="1">
    <location>
        <begin position="72"/>
        <end position="133"/>
    </location>
</feature>
<feature type="compositionally biased region" description="Polar residues" evidence="1">
    <location>
        <begin position="32"/>
        <end position="42"/>
    </location>
</feature>
<dbReference type="HOGENOM" id="CLU_036307_2_0_1"/>
<sequence length="461" mass="50859">MSQSSPRPSVDGHSHGAGPFLHNLTQRLRKGSNASSQFSDSAPPTPVTVDPLSKTEASRAARRMVLSLVRDDWDWPNLPPESPADDNKRIPPREPISFRLREEAQSDLEAEAHHNKRRSKSDPYKFESPDTVGDVIADRRRKRRKQLEEEMAFNEGLRIWQERRDAWTGAIQHRPSSNKPTERRPSPTTKRPSYKSRLSQVFVRDKTADPNPRSHPHTHSHSLSLSTDGGSSWPASPISPTPECSSIDSVEAASPGITTRTTTNTTVEPTTPLTPFSTTVPASPLSSTTEPGPWLPIYPPMLAKDDIISEQIKPSAYPTIYSKIVVQGLSPNIPIPLSHMIPALVEGWKSEGNWPPQPSAPLAADVKRGRKSSTFAKWRKEHPDKQKSGEVAVVGSSRANDDESGHRSSIRRSIGMMRKMGSFLGGAMSSTDGLDELGIEFCEKDQEGLDRNVALNKGLVH</sequence>
<feature type="region of interest" description="Disordered" evidence="1">
    <location>
        <begin position="374"/>
        <end position="412"/>
    </location>
</feature>
<dbReference type="Pfam" id="PF13259">
    <property type="entry name" value="clamp_Gag1-like"/>
    <property type="match status" value="1"/>
</dbReference>
<dbReference type="AlphaFoldDB" id="A0A0D2DJF1"/>
<dbReference type="STRING" id="5601.A0A0D2DJF1"/>
<feature type="domain" description="Gag1-like clamp" evidence="2">
    <location>
        <begin position="123"/>
        <end position="355"/>
    </location>
</feature>
<dbReference type="EMBL" id="KN846963">
    <property type="protein sequence ID" value="KIW62472.1"/>
    <property type="molecule type" value="Genomic_DNA"/>
</dbReference>
<dbReference type="PANTHER" id="PTHR28065">
    <property type="entry name" value="FREQUENIN"/>
    <property type="match status" value="1"/>
</dbReference>
<feature type="compositionally biased region" description="Polar residues" evidence="1">
    <location>
        <begin position="186"/>
        <end position="199"/>
    </location>
</feature>
<feature type="region of interest" description="Disordered" evidence="1">
    <location>
        <begin position="1"/>
        <end position="59"/>
    </location>
</feature>
<feature type="compositionally biased region" description="Low complexity" evidence="1">
    <location>
        <begin position="221"/>
        <end position="232"/>
    </location>
</feature>
<feature type="compositionally biased region" description="Polar residues" evidence="1">
    <location>
        <begin position="276"/>
        <end position="290"/>
    </location>
</feature>
<keyword evidence="4" id="KW-1185">Reference proteome</keyword>
<accession>A0A0D2DJF1</accession>
<feature type="compositionally biased region" description="Low complexity" evidence="1">
    <location>
        <begin position="255"/>
        <end position="275"/>
    </location>
</feature>
<dbReference type="InterPro" id="IPR053274">
    <property type="entry name" value="Fluconazole_resistance"/>
</dbReference>
<organism evidence="3 4">
    <name type="scientific">Phialophora macrospora</name>
    <dbReference type="NCBI Taxonomy" id="1851006"/>
    <lineage>
        <taxon>Eukaryota</taxon>
        <taxon>Fungi</taxon>
        <taxon>Dikarya</taxon>
        <taxon>Ascomycota</taxon>
        <taxon>Pezizomycotina</taxon>
        <taxon>Eurotiomycetes</taxon>
        <taxon>Chaetothyriomycetidae</taxon>
        <taxon>Chaetothyriales</taxon>
        <taxon>Herpotrichiellaceae</taxon>
        <taxon>Phialophora</taxon>
    </lineage>
</organism>
<dbReference type="InterPro" id="IPR025124">
    <property type="entry name" value="Gag1-like_clamp"/>
</dbReference>
<protein>
    <recommendedName>
        <fullName evidence="2">Gag1-like clamp domain-containing protein</fullName>
    </recommendedName>
</protein>
<evidence type="ECO:0000313" key="3">
    <source>
        <dbReference type="EMBL" id="KIW62472.1"/>
    </source>
</evidence>
<reference evidence="3 4" key="1">
    <citation type="submission" date="2015-01" db="EMBL/GenBank/DDBJ databases">
        <title>The Genome Sequence of Capronia semiimmersa CBS27337.</title>
        <authorList>
            <consortium name="The Broad Institute Genomics Platform"/>
            <person name="Cuomo C."/>
            <person name="de Hoog S."/>
            <person name="Gorbushina A."/>
            <person name="Stielow B."/>
            <person name="Teixiera M."/>
            <person name="Abouelleil A."/>
            <person name="Chapman S.B."/>
            <person name="Priest M."/>
            <person name="Young S.K."/>
            <person name="Wortman J."/>
            <person name="Nusbaum C."/>
            <person name="Birren B."/>
        </authorList>
    </citation>
    <scope>NUCLEOTIDE SEQUENCE [LARGE SCALE GENOMIC DNA]</scope>
    <source>
        <strain evidence="3 4">CBS 27337</strain>
    </source>
</reference>